<dbReference type="PIRSF" id="PIRSF006066">
    <property type="entry name" value="HI0050"/>
    <property type="match status" value="1"/>
</dbReference>
<accession>A0ABU3NUR3</accession>
<comment type="subcellular location">
    <subcellularLocation>
        <location evidence="1">Cell inner membrane</location>
        <topology evidence="1">Multi-pass membrane protein</topology>
    </subcellularLocation>
</comment>
<gene>
    <name evidence="9" type="ORF">Q4T40_04675</name>
</gene>
<evidence type="ECO:0000313" key="9">
    <source>
        <dbReference type="EMBL" id="MDT8900532.1"/>
    </source>
</evidence>
<dbReference type="InterPro" id="IPR010656">
    <property type="entry name" value="DctM"/>
</dbReference>
<feature type="transmembrane region" description="Helical" evidence="7">
    <location>
        <begin position="172"/>
        <end position="193"/>
    </location>
</feature>
<dbReference type="EMBL" id="JAUOZS010000001">
    <property type="protein sequence ID" value="MDT8900532.1"/>
    <property type="molecule type" value="Genomic_DNA"/>
</dbReference>
<dbReference type="RefSeq" id="WP_413779070.1">
    <property type="nucleotide sequence ID" value="NZ_JAUOZS010000001.1"/>
</dbReference>
<feature type="transmembrane region" description="Helical" evidence="7">
    <location>
        <begin position="91"/>
        <end position="108"/>
    </location>
</feature>
<reference evidence="9 10" key="1">
    <citation type="submission" date="2023-07" db="EMBL/GenBank/DDBJ databases">
        <title>The novel representative of Negativicutes class, Anaeroselena agilis gen. nov. sp. nov.</title>
        <authorList>
            <person name="Prokofeva M.I."/>
            <person name="Elcheninov A.G."/>
            <person name="Klyukina A."/>
            <person name="Kublanov I.V."/>
            <person name="Frolov E.N."/>
            <person name="Podosokorskaya O.A."/>
        </authorList>
    </citation>
    <scope>NUCLEOTIDE SEQUENCE [LARGE SCALE GENOMIC DNA]</scope>
    <source>
        <strain evidence="9 10">4137-cl</strain>
    </source>
</reference>
<organism evidence="9 10">
    <name type="scientific">Anaeroselena agilis</name>
    <dbReference type="NCBI Taxonomy" id="3063788"/>
    <lineage>
        <taxon>Bacteria</taxon>
        <taxon>Bacillati</taxon>
        <taxon>Bacillota</taxon>
        <taxon>Negativicutes</taxon>
        <taxon>Acetonemataceae</taxon>
        <taxon>Anaeroselena</taxon>
    </lineage>
</organism>
<feature type="domain" description="TRAP C4-dicarboxylate transport system permease DctM subunit" evidence="8">
    <location>
        <begin position="8"/>
        <end position="417"/>
    </location>
</feature>
<evidence type="ECO:0000259" key="8">
    <source>
        <dbReference type="Pfam" id="PF06808"/>
    </source>
</evidence>
<evidence type="ECO:0000256" key="6">
    <source>
        <dbReference type="ARBA" id="ARBA00023136"/>
    </source>
</evidence>
<keyword evidence="2" id="KW-1003">Cell membrane</keyword>
<feature type="transmembrane region" description="Helical" evidence="7">
    <location>
        <begin position="314"/>
        <end position="331"/>
    </location>
</feature>
<feature type="transmembrane region" description="Helical" evidence="7">
    <location>
        <begin position="241"/>
        <end position="257"/>
    </location>
</feature>
<feature type="transmembrane region" description="Helical" evidence="7">
    <location>
        <begin position="366"/>
        <end position="386"/>
    </location>
</feature>
<keyword evidence="5 7" id="KW-1133">Transmembrane helix</keyword>
<protein>
    <submittedName>
        <fullName evidence="9">TRAP transporter large permease</fullName>
    </submittedName>
</protein>
<dbReference type="PANTHER" id="PTHR33362">
    <property type="entry name" value="SIALIC ACID TRAP TRANSPORTER PERMEASE PROTEIN SIAT-RELATED"/>
    <property type="match status" value="1"/>
</dbReference>
<feature type="transmembrane region" description="Helical" evidence="7">
    <location>
        <begin position="139"/>
        <end position="160"/>
    </location>
</feature>
<sequence length="428" mass="44391">MDVAAIIFAVFTLLLLLGVPISFTLGIASMVALWFGTRVPMENIPQMMFAASDSFTLLAIPFFILAGILMEKSGISGRLVNLANRMCGSSIGGLATVSVVASMFFAAISGSGPATVAALGSILIPAMIAAGYDEGFASAIMATSGGIGVIIPPSIAFIVYAVVANASVSKLFMAGVLPGFVVGAALIVAGYVISRKRGYRGAEVATAAEKWQAAKDAFWGVMTPVIILGGIYGGIFTPTEAAGIAVIYAFIIGVFVHRELKLGDLPRILVDTGVSSAVVMLIVSSAAVFSWLLANQNIPALAAEWFLAISRDPIVILLLINILLLIAGCFLDAISAMMILVPILVPVVTALGVDITHFGIIMTVNLAIGMVTPPVGVNLYVACSIAKISIEKISKAVVPLLAAAIVALMMISYIPWLSLALPAYLGLK</sequence>
<evidence type="ECO:0000256" key="3">
    <source>
        <dbReference type="ARBA" id="ARBA00022519"/>
    </source>
</evidence>
<keyword evidence="3" id="KW-0997">Cell inner membrane</keyword>
<feature type="transmembrane region" description="Helical" evidence="7">
    <location>
        <begin position="47"/>
        <end position="70"/>
    </location>
</feature>
<dbReference type="Pfam" id="PF06808">
    <property type="entry name" value="DctM"/>
    <property type="match status" value="1"/>
</dbReference>
<evidence type="ECO:0000256" key="1">
    <source>
        <dbReference type="ARBA" id="ARBA00004429"/>
    </source>
</evidence>
<dbReference type="Proteomes" id="UP001254848">
    <property type="component" value="Unassembled WGS sequence"/>
</dbReference>
<evidence type="ECO:0000256" key="5">
    <source>
        <dbReference type="ARBA" id="ARBA00022989"/>
    </source>
</evidence>
<evidence type="ECO:0000256" key="2">
    <source>
        <dbReference type="ARBA" id="ARBA00022475"/>
    </source>
</evidence>
<feature type="transmembrane region" description="Helical" evidence="7">
    <location>
        <begin position="398"/>
        <end position="425"/>
    </location>
</feature>
<evidence type="ECO:0000256" key="4">
    <source>
        <dbReference type="ARBA" id="ARBA00022692"/>
    </source>
</evidence>
<keyword evidence="6 7" id="KW-0472">Membrane</keyword>
<name>A0ABU3NUR3_9FIRM</name>
<feature type="transmembrane region" description="Helical" evidence="7">
    <location>
        <begin position="338"/>
        <end position="360"/>
    </location>
</feature>
<feature type="transmembrane region" description="Helical" evidence="7">
    <location>
        <begin position="7"/>
        <end position="35"/>
    </location>
</feature>
<keyword evidence="10" id="KW-1185">Reference proteome</keyword>
<feature type="transmembrane region" description="Helical" evidence="7">
    <location>
        <begin position="217"/>
        <end position="235"/>
    </location>
</feature>
<keyword evidence="4 7" id="KW-0812">Transmembrane</keyword>
<proteinExistence type="predicted"/>
<feature type="transmembrane region" description="Helical" evidence="7">
    <location>
        <begin position="269"/>
        <end position="294"/>
    </location>
</feature>
<dbReference type="PANTHER" id="PTHR33362:SF3">
    <property type="entry name" value="SIALIC ACID TRAP TRANSPORTER PERMEASE PROTEIN SIAT"/>
    <property type="match status" value="1"/>
</dbReference>
<dbReference type="NCBIfam" id="TIGR00786">
    <property type="entry name" value="dctM"/>
    <property type="match status" value="1"/>
</dbReference>
<comment type="caution">
    <text evidence="9">The sequence shown here is derived from an EMBL/GenBank/DDBJ whole genome shotgun (WGS) entry which is preliminary data.</text>
</comment>
<evidence type="ECO:0000256" key="7">
    <source>
        <dbReference type="SAM" id="Phobius"/>
    </source>
</evidence>
<feature type="transmembrane region" description="Helical" evidence="7">
    <location>
        <begin position="114"/>
        <end position="132"/>
    </location>
</feature>
<dbReference type="InterPro" id="IPR004681">
    <property type="entry name" value="TRAP_DctM"/>
</dbReference>
<evidence type="ECO:0000313" key="10">
    <source>
        <dbReference type="Proteomes" id="UP001254848"/>
    </source>
</evidence>